<dbReference type="InterPro" id="IPR022450">
    <property type="entry name" value="TsaD"/>
</dbReference>
<dbReference type="Pfam" id="PF00814">
    <property type="entry name" value="TsaD"/>
    <property type="match status" value="1"/>
</dbReference>
<comment type="cofactor">
    <cofactor evidence="7">
        <name>a divalent metal cation</name>
        <dbReference type="ChEBI" id="CHEBI:60240"/>
    </cofactor>
    <text evidence="7">Binds 1 divalent metal cation per subunit.</text>
</comment>
<dbReference type="InterPro" id="IPR017861">
    <property type="entry name" value="KAE1/TsaD"/>
</dbReference>
<evidence type="ECO:0000256" key="6">
    <source>
        <dbReference type="ARBA" id="ARBA00048117"/>
    </source>
</evidence>
<dbReference type="PANTHER" id="PTHR11735">
    <property type="entry name" value="TRNA N6-ADENOSINE THREONYLCARBAMOYLTRANSFERASE"/>
    <property type="match status" value="1"/>
</dbReference>
<keyword evidence="5 7" id="KW-0012">Acyltransferase</keyword>
<comment type="catalytic activity">
    <reaction evidence="6 7">
        <text>L-threonylcarbamoyladenylate + adenosine(37) in tRNA = N(6)-L-threonylcarbamoyladenosine(37) in tRNA + AMP + H(+)</text>
        <dbReference type="Rhea" id="RHEA:37059"/>
        <dbReference type="Rhea" id="RHEA-COMP:10162"/>
        <dbReference type="Rhea" id="RHEA-COMP:10163"/>
        <dbReference type="ChEBI" id="CHEBI:15378"/>
        <dbReference type="ChEBI" id="CHEBI:73682"/>
        <dbReference type="ChEBI" id="CHEBI:74411"/>
        <dbReference type="ChEBI" id="CHEBI:74418"/>
        <dbReference type="ChEBI" id="CHEBI:456215"/>
        <dbReference type="EC" id="2.3.1.234"/>
    </reaction>
</comment>
<name>I2GZJ0_HENB6</name>
<dbReference type="GO" id="GO:0046872">
    <property type="term" value="F:metal ion binding"/>
    <property type="evidence" value="ECO:0007669"/>
    <property type="project" value="UniProtKB-KW"/>
</dbReference>
<comment type="subcellular location">
    <subcellularLocation>
        <location evidence="7">Mitochondrion</location>
    </subcellularLocation>
</comment>
<protein>
    <recommendedName>
        <fullName evidence="1">N(6)-L-threonylcarbamoyladenine synthase</fullName>
        <ecNumber evidence="1">2.3.1.234</ecNumber>
    </recommendedName>
</protein>
<dbReference type="HAMAP" id="MF_01445">
    <property type="entry name" value="TsaD"/>
    <property type="match status" value="1"/>
</dbReference>
<dbReference type="PRINTS" id="PR00789">
    <property type="entry name" value="OSIALOPTASE"/>
</dbReference>
<dbReference type="RefSeq" id="XP_004179061.1">
    <property type="nucleotide sequence ID" value="XM_004179013.1"/>
</dbReference>
<evidence type="ECO:0000313" key="10">
    <source>
        <dbReference type="Proteomes" id="UP000002866"/>
    </source>
</evidence>
<dbReference type="GO" id="GO:0005759">
    <property type="term" value="C:mitochondrial matrix"/>
    <property type="evidence" value="ECO:0007669"/>
    <property type="project" value="EnsemblFungi"/>
</dbReference>
<dbReference type="EMBL" id="HE806317">
    <property type="protein sequence ID" value="CCH59542.1"/>
    <property type="molecule type" value="Genomic_DNA"/>
</dbReference>
<reference evidence="9 10" key="1">
    <citation type="journal article" date="2011" name="Proc. Natl. Acad. Sci. U.S.A.">
        <title>Evolutionary erosion of yeast sex chromosomes by mating-type switching accidents.</title>
        <authorList>
            <person name="Gordon J.L."/>
            <person name="Armisen D."/>
            <person name="Proux-Wera E."/>
            <person name="Oheigeartaigh S.S."/>
            <person name="Byrne K.P."/>
            <person name="Wolfe K.H."/>
        </authorList>
    </citation>
    <scope>NUCLEOTIDE SEQUENCE [LARGE SCALE GENOMIC DNA]</scope>
    <source>
        <strain evidence="10">ATCC 34711 / CBS 6284 / DSM 70876 / NBRC 10599 / NRRL Y-10934 / UCD 77-7</strain>
    </source>
</reference>
<dbReference type="HOGENOM" id="CLU_023208_4_1_1"/>
<dbReference type="GO" id="GO:0000049">
    <property type="term" value="F:tRNA binding"/>
    <property type="evidence" value="ECO:0007669"/>
    <property type="project" value="EnsemblFungi"/>
</dbReference>
<keyword evidence="4 7" id="KW-0479">Metal-binding</keyword>
<keyword evidence="10" id="KW-1185">Reference proteome</keyword>
<evidence type="ECO:0000256" key="1">
    <source>
        <dbReference type="ARBA" id="ARBA00012156"/>
    </source>
</evidence>
<dbReference type="InParanoid" id="I2GZJ0"/>
<dbReference type="GeneID" id="14494597"/>
<dbReference type="PANTHER" id="PTHR11735:SF6">
    <property type="entry name" value="TRNA N6-ADENOSINE THREONYLCARBAMOYLTRANSFERASE, MITOCHONDRIAL"/>
    <property type="match status" value="1"/>
</dbReference>
<dbReference type="Proteomes" id="UP000002866">
    <property type="component" value="Chromosome 2"/>
</dbReference>
<comment type="function">
    <text evidence="7">Required for the formation of a threonylcarbamoyl group on adenosine at position 37 (t(6)A37) in mitochondrial tRNAs that read codons beginning with adenine. Probably involved in the transfer of the threonylcarbamoyl moiety of threonylcarbamoyl-AMP (TC-AMP) to the N6 group of A37. Involved in mitochondrial genome maintenance.</text>
</comment>
<feature type="domain" description="Gcp-like" evidence="8">
    <location>
        <begin position="57"/>
        <end position="342"/>
    </location>
</feature>
<evidence type="ECO:0000313" key="9">
    <source>
        <dbReference type="EMBL" id="CCH59542.1"/>
    </source>
</evidence>
<sequence>MKNTGLSLVKRILCYRSYNVLAIETSCDDTCVALLNRNKQTASTQIIAQERITLDSVADGGIIPTKAHTHHQKYLADMVNLILQKIPLDNKLDLVCATRGPGMPGSLAVGLDFAKGLAVGRGVPLVGVHHMLGHLLVSRLKNESSLNFPFATLLVSGGHTQLVVSKSVEEHKVICNTLDIAAGDALDKCARELGLKGNMLAQEMEQLARLQPGNSQRSDEDFQFPNPLLTWDKKLDGFSFSPFVSVLKKQLDAVGPCDINITSQAAKKVQLAVFNHIITRMKRSIINHKQDLENINQLVCAGGVACNQTLRTMLANELNATFKEFIFPEPALCRDNAVMIGWAGIELYESLNLKSSLNILPQRKWSLEDLLALDGWNKN</sequence>
<dbReference type="NCBIfam" id="TIGR00329">
    <property type="entry name" value="gcp_kae1"/>
    <property type="match status" value="1"/>
</dbReference>
<evidence type="ECO:0000256" key="5">
    <source>
        <dbReference type="ARBA" id="ARBA00023315"/>
    </source>
</evidence>
<dbReference type="eggNOG" id="KOG2707">
    <property type="taxonomic scope" value="Eukaryota"/>
</dbReference>
<evidence type="ECO:0000259" key="8">
    <source>
        <dbReference type="Pfam" id="PF00814"/>
    </source>
</evidence>
<proteinExistence type="inferred from homology"/>
<dbReference type="GO" id="GO:0008252">
    <property type="term" value="F:nucleotidase activity"/>
    <property type="evidence" value="ECO:0007669"/>
    <property type="project" value="EnsemblFungi"/>
</dbReference>
<evidence type="ECO:0000256" key="7">
    <source>
        <dbReference type="HAMAP-Rule" id="MF_03179"/>
    </source>
</evidence>
<accession>I2GZJ0</accession>
<dbReference type="KEGG" id="tbl:TBLA_0B07240"/>
<dbReference type="EC" id="2.3.1.234" evidence="1"/>
<keyword evidence="7" id="KW-0496">Mitochondrion</keyword>
<keyword evidence="3 7" id="KW-0819">tRNA processing</keyword>
<evidence type="ECO:0000256" key="4">
    <source>
        <dbReference type="ARBA" id="ARBA00022723"/>
    </source>
</evidence>
<evidence type="ECO:0000256" key="3">
    <source>
        <dbReference type="ARBA" id="ARBA00022694"/>
    </source>
</evidence>
<dbReference type="SUPFAM" id="SSF53067">
    <property type="entry name" value="Actin-like ATPase domain"/>
    <property type="match status" value="2"/>
</dbReference>
<dbReference type="InterPro" id="IPR000905">
    <property type="entry name" value="Gcp-like_dom"/>
</dbReference>
<organism evidence="9 10">
    <name type="scientific">Henningerozyma blattae (strain ATCC 34711 / CBS 6284 / DSM 70876 / NBRC 10599 / NRRL Y-10934 / UCD 77-7)</name>
    <name type="common">Yeast</name>
    <name type="synonym">Tetrapisispora blattae</name>
    <dbReference type="NCBI Taxonomy" id="1071380"/>
    <lineage>
        <taxon>Eukaryota</taxon>
        <taxon>Fungi</taxon>
        <taxon>Dikarya</taxon>
        <taxon>Ascomycota</taxon>
        <taxon>Saccharomycotina</taxon>
        <taxon>Saccharomycetes</taxon>
        <taxon>Saccharomycetales</taxon>
        <taxon>Saccharomycetaceae</taxon>
        <taxon>Henningerozyma</taxon>
    </lineage>
</organism>
<dbReference type="Gene3D" id="3.30.420.40">
    <property type="match status" value="2"/>
</dbReference>
<dbReference type="InterPro" id="IPR043129">
    <property type="entry name" value="ATPase_NBD"/>
</dbReference>
<dbReference type="GO" id="GO:0072670">
    <property type="term" value="P:mitochondrial tRNA threonylcarbamoyladenosine modification"/>
    <property type="evidence" value="ECO:0007669"/>
    <property type="project" value="EnsemblFungi"/>
</dbReference>
<dbReference type="GO" id="GO:0061711">
    <property type="term" value="F:tRNA N(6)-L-threonylcarbamoyladenine synthase activity"/>
    <property type="evidence" value="ECO:0007669"/>
    <property type="project" value="UniProtKB-EC"/>
</dbReference>
<dbReference type="OMA" id="NAAMIGC"/>
<dbReference type="OrthoDB" id="10259622at2759"/>
<dbReference type="FunCoup" id="I2GZJ0">
    <property type="interactions" value="437"/>
</dbReference>
<dbReference type="AlphaFoldDB" id="I2GZJ0"/>
<comment type="subunit">
    <text evidence="7">Homodimer.</text>
</comment>
<keyword evidence="2 7" id="KW-0808">Transferase</keyword>
<comment type="similarity">
    <text evidence="7">Belongs to the KAE1 / TsaD family.</text>
</comment>
<evidence type="ECO:0000256" key="2">
    <source>
        <dbReference type="ARBA" id="ARBA00022679"/>
    </source>
</evidence>
<gene>
    <name evidence="9" type="primary">TBLA0B07240</name>
    <name evidence="7" type="synonym">QRI7</name>
    <name evidence="9" type="ORF">TBLA_0B07240</name>
</gene>
<dbReference type="STRING" id="1071380.I2GZJ0"/>